<dbReference type="VEuPathDB" id="FungiDB:GVI51_H07293"/>
<evidence type="ECO:0000256" key="3">
    <source>
        <dbReference type="ARBA" id="ARBA00020641"/>
    </source>
</evidence>
<dbReference type="Proteomes" id="UP000054886">
    <property type="component" value="Unassembled WGS sequence"/>
</dbReference>
<feature type="region of interest" description="Disordered" evidence="8">
    <location>
        <begin position="123"/>
        <end position="143"/>
    </location>
</feature>
<protein>
    <recommendedName>
        <fullName evidence="3">Pre-mRNA-splicing factor CWC21</fullName>
    </recommendedName>
</protein>
<evidence type="ECO:0000256" key="7">
    <source>
        <dbReference type="ARBA" id="ARBA00023242"/>
    </source>
</evidence>
<dbReference type="CDD" id="cd21372">
    <property type="entry name" value="cwf21_CWC21-like"/>
    <property type="match status" value="1"/>
</dbReference>
<comment type="similarity">
    <text evidence="2">Belongs to the CWC21 family.</text>
</comment>
<keyword evidence="7" id="KW-0539">Nucleus</keyword>
<evidence type="ECO:0000256" key="4">
    <source>
        <dbReference type="ARBA" id="ARBA00022664"/>
    </source>
</evidence>
<dbReference type="VEuPathDB" id="FungiDB:GWK60_H07359"/>
<name>A0A0W0D2H4_CANGB</name>
<feature type="region of interest" description="Disordered" evidence="8">
    <location>
        <begin position="1"/>
        <end position="74"/>
    </location>
</feature>
<organism evidence="10 11">
    <name type="scientific">Candida glabrata</name>
    <name type="common">Yeast</name>
    <name type="synonym">Torulopsis glabrata</name>
    <dbReference type="NCBI Taxonomy" id="5478"/>
    <lineage>
        <taxon>Eukaryota</taxon>
        <taxon>Fungi</taxon>
        <taxon>Dikarya</taxon>
        <taxon>Ascomycota</taxon>
        <taxon>Saccharomycotina</taxon>
        <taxon>Saccharomycetes</taxon>
        <taxon>Saccharomycetales</taxon>
        <taxon>Saccharomycetaceae</taxon>
        <taxon>Nakaseomyces</taxon>
    </lineage>
</organism>
<comment type="caution">
    <text evidence="10">The sequence shown here is derived from an EMBL/GenBank/DDBJ whole genome shotgun (WGS) entry which is preliminary data.</text>
</comment>
<dbReference type="PANTHER" id="PTHR36562:SF5">
    <property type="entry name" value="SERINE_ARGININE REPETITIVE MATRIX 2"/>
    <property type="match status" value="1"/>
</dbReference>
<dbReference type="VEuPathDB" id="FungiDB:B1J91_H07381g"/>
<proteinExistence type="inferred from homology"/>
<evidence type="ECO:0000256" key="5">
    <source>
        <dbReference type="ARBA" id="ARBA00022728"/>
    </source>
</evidence>
<dbReference type="InterPro" id="IPR051372">
    <property type="entry name" value="CWC21"/>
</dbReference>
<feature type="domain" description="CWF21" evidence="9">
    <location>
        <begin position="71"/>
        <end position="122"/>
    </location>
</feature>
<keyword evidence="4" id="KW-0507">mRNA processing</keyword>
<dbReference type="SMR" id="A0A0W0D2H4"/>
<dbReference type="VEuPathDB" id="FungiDB:CAGL0H07381g"/>
<reference evidence="10 11" key="1">
    <citation type="submission" date="2015-10" db="EMBL/GenBank/DDBJ databases">
        <title>Draft genomes sequences of Candida glabrata isolates 1A, 1B, 2A, 2B, 3A and 3B.</title>
        <authorList>
            <person name="Haavelsrud O.E."/>
            <person name="Gaustad P."/>
        </authorList>
    </citation>
    <scope>NUCLEOTIDE SEQUENCE [LARGE SCALE GENOMIC DNA]</scope>
    <source>
        <strain evidence="10">910700640</strain>
    </source>
</reference>
<evidence type="ECO:0000256" key="6">
    <source>
        <dbReference type="ARBA" id="ARBA00023187"/>
    </source>
</evidence>
<dbReference type="SMART" id="SM01115">
    <property type="entry name" value="cwf21"/>
    <property type="match status" value="1"/>
</dbReference>
<evidence type="ECO:0000256" key="8">
    <source>
        <dbReference type="SAM" id="MobiDB-lite"/>
    </source>
</evidence>
<dbReference type="GO" id="GO:0000974">
    <property type="term" value="C:Prp19 complex"/>
    <property type="evidence" value="ECO:0007669"/>
    <property type="project" value="EnsemblFungi"/>
</dbReference>
<evidence type="ECO:0000256" key="1">
    <source>
        <dbReference type="ARBA" id="ARBA00004123"/>
    </source>
</evidence>
<dbReference type="AlphaFoldDB" id="A0A0W0D2H4"/>
<dbReference type="PhylomeDB" id="A0A0W0D2H4"/>
<keyword evidence="5" id="KW-0747">Spliceosome</keyword>
<dbReference type="GO" id="GO:0000398">
    <property type="term" value="P:mRNA splicing, via spliceosome"/>
    <property type="evidence" value="ECO:0007669"/>
    <property type="project" value="EnsemblFungi"/>
</dbReference>
<dbReference type="Pfam" id="PF08312">
    <property type="entry name" value="cwf21"/>
    <property type="match status" value="1"/>
</dbReference>
<dbReference type="GO" id="GO:0005684">
    <property type="term" value="C:U2-type spliceosomal complex"/>
    <property type="evidence" value="ECO:0007669"/>
    <property type="project" value="EnsemblFungi"/>
</dbReference>
<evidence type="ECO:0000256" key="2">
    <source>
        <dbReference type="ARBA" id="ARBA00005954"/>
    </source>
</evidence>
<accession>A0A0W0D2H4</accession>
<dbReference type="EMBL" id="LLZZ01000116">
    <property type="protein sequence ID" value="KTB04625.1"/>
    <property type="molecule type" value="Genomic_DNA"/>
</dbReference>
<feature type="compositionally biased region" description="Basic and acidic residues" evidence="8">
    <location>
        <begin position="23"/>
        <end position="33"/>
    </location>
</feature>
<evidence type="ECO:0000259" key="9">
    <source>
        <dbReference type="SMART" id="SM01115"/>
    </source>
</evidence>
<gene>
    <name evidence="10" type="ORF">AO440_002211</name>
</gene>
<feature type="region of interest" description="Disordered" evidence="8">
    <location>
        <begin position="87"/>
        <end position="107"/>
    </location>
</feature>
<feature type="compositionally biased region" description="Basic and acidic residues" evidence="8">
    <location>
        <begin position="40"/>
        <end position="74"/>
    </location>
</feature>
<keyword evidence="6" id="KW-0508">mRNA splicing</keyword>
<dbReference type="OMA" id="RIEVKCM"/>
<comment type="subcellular location">
    <subcellularLocation>
        <location evidence="1">Nucleus</location>
    </subcellularLocation>
</comment>
<feature type="compositionally biased region" description="Polar residues" evidence="8">
    <location>
        <begin position="10"/>
        <end position="19"/>
    </location>
</feature>
<evidence type="ECO:0000313" key="10">
    <source>
        <dbReference type="EMBL" id="KTB04625.1"/>
    </source>
</evidence>
<dbReference type="PANTHER" id="PTHR36562">
    <property type="entry name" value="SERINE/ARGININE REPETITIVE MATRIX 2"/>
    <property type="match status" value="1"/>
</dbReference>
<evidence type="ECO:0000313" key="11">
    <source>
        <dbReference type="Proteomes" id="UP000054886"/>
    </source>
</evidence>
<dbReference type="InterPro" id="IPR013170">
    <property type="entry name" value="mRNA_splic_Cwf21_dom"/>
</dbReference>
<sequence length="143" mass="16559">MGRGVGLQSAKGSSTSGYVQRSLAHDNRDDKTGIVRLKNKNYELRKITKRSQKVDKPANESKDNGLKKVLVEHDKRREIEVQVSELRDSLEDKQDRNPDEWPDKRIDEECEKLRSTLLADLQEKEKYQKAYTPRSKRSSESSK</sequence>